<proteinExistence type="predicted"/>
<protein>
    <submittedName>
        <fullName evidence="4">HAD-superfamily subfamily IB hydrolase, TIGR01490</fullName>
    </submittedName>
</protein>
<dbReference type="GO" id="GO:0046872">
    <property type="term" value="F:metal ion binding"/>
    <property type="evidence" value="ECO:0007669"/>
    <property type="project" value="UniProtKB-KW"/>
</dbReference>
<name>A0A1T5A0V8_9SPHN</name>
<keyword evidence="1" id="KW-0479">Metal-binding</keyword>
<dbReference type="AlphaFoldDB" id="A0A1T5A0V8"/>
<dbReference type="PANTHER" id="PTHR43344:SF13">
    <property type="entry name" value="PHOSPHATASE RV3661-RELATED"/>
    <property type="match status" value="1"/>
</dbReference>
<dbReference type="InterPro" id="IPR050582">
    <property type="entry name" value="HAD-like_SerB"/>
</dbReference>
<dbReference type="PANTHER" id="PTHR43344">
    <property type="entry name" value="PHOSPHOSERINE PHOSPHATASE"/>
    <property type="match status" value="1"/>
</dbReference>
<dbReference type="EMBL" id="FUYP01000002">
    <property type="protein sequence ID" value="SKB28600.1"/>
    <property type="molecule type" value="Genomic_DNA"/>
</dbReference>
<dbReference type="Proteomes" id="UP000190044">
    <property type="component" value="Unassembled WGS sequence"/>
</dbReference>
<dbReference type="NCBIfam" id="TIGR01490">
    <property type="entry name" value="HAD-SF-IB-hyp1"/>
    <property type="match status" value="1"/>
</dbReference>
<keyword evidence="2 4" id="KW-0378">Hydrolase</keyword>
<sequence>MPNNGKLIRDIRAGLGRQVLEGYGADMEVPAVPPVAHRVAMYDMDRTITRAGTYSGFLMHVARRRQPWRLMLLPLVGLAGIAYSLRLIDRAQFKAINLRLLVGKRFSRAEIAPLAESYADKVVARGLHPAALEQIAADRAAGYRLLLATASFHLYVDAIARRLGMDDVLATRLDEADGEDHIHARLSGDNCYGEAKFARITGWLADNAITREDAHIRAYSDHVSDQPMLRFADEAVATTPSRKLRRLAPKMGWQVVDWRRPK</sequence>
<dbReference type="Gene3D" id="1.20.1440.100">
    <property type="entry name" value="SG protein - dephosphorylation function"/>
    <property type="match status" value="1"/>
</dbReference>
<evidence type="ECO:0000313" key="4">
    <source>
        <dbReference type="EMBL" id="SKB28600.1"/>
    </source>
</evidence>
<evidence type="ECO:0000256" key="2">
    <source>
        <dbReference type="ARBA" id="ARBA00022801"/>
    </source>
</evidence>
<dbReference type="GO" id="GO:0016787">
    <property type="term" value="F:hydrolase activity"/>
    <property type="evidence" value="ECO:0007669"/>
    <property type="project" value="UniProtKB-KW"/>
</dbReference>
<gene>
    <name evidence="4" type="ORF">SAMN06295937_100273</name>
</gene>
<dbReference type="SUPFAM" id="SSF56784">
    <property type="entry name" value="HAD-like"/>
    <property type="match status" value="1"/>
</dbReference>
<evidence type="ECO:0000256" key="3">
    <source>
        <dbReference type="ARBA" id="ARBA00022842"/>
    </source>
</evidence>
<dbReference type="InterPro" id="IPR023214">
    <property type="entry name" value="HAD_sf"/>
</dbReference>
<evidence type="ECO:0000313" key="5">
    <source>
        <dbReference type="Proteomes" id="UP000190044"/>
    </source>
</evidence>
<dbReference type="InterPro" id="IPR036412">
    <property type="entry name" value="HAD-like_sf"/>
</dbReference>
<organism evidence="4 5">
    <name type="scientific">Sphingopyxis flava</name>
    <dbReference type="NCBI Taxonomy" id="1507287"/>
    <lineage>
        <taxon>Bacteria</taxon>
        <taxon>Pseudomonadati</taxon>
        <taxon>Pseudomonadota</taxon>
        <taxon>Alphaproteobacteria</taxon>
        <taxon>Sphingomonadales</taxon>
        <taxon>Sphingomonadaceae</taxon>
        <taxon>Sphingopyxis</taxon>
    </lineage>
</organism>
<accession>A0A1T5A0V8</accession>
<keyword evidence="3" id="KW-0460">Magnesium</keyword>
<dbReference type="Gene3D" id="3.40.50.1000">
    <property type="entry name" value="HAD superfamily/HAD-like"/>
    <property type="match status" value="1"/>
</dbReference>
<reference evidence="5" key="1">
    <citation type="submission" date="2017-02" db="EMBL/GenBank/DDBJ databases">
        <authorList>
            <person name="Varghese N."/>
            <person name="Submissions S."/>
        </authorList>
    </citation>
    <scope>NUCLEOTIDE SEQUENCE [LARGE SCALE GENOMIC DNA]</scope>
    <source>
        <strain evidence="5">R11H</strain>
    </source>
</reference>
<dbReference type="NCBIfam" id="TIGR01488">
    <property type="entry name" value="HAD-SF-IB"/>
    <property type="match status" value="1"/>
</dbReference>
<dbReference type="InterPro" id="IPR006385">
    <property type="entry name" value="HAD_hydro_SerB1"/>
</dbReference>
<evidence type="ECO:0000256" key="1">
    <source>
        <dbReference type="ARBA" id="ARBA00022723"/>
    </source>
</evidence>
<dbReference type="Pfam" id="PF12710">
    <property type="entry name" value="HAD"/>
    <property type="match status" value="1"/>
</dbReference>
<keyword evidence="5" id="KW-1185">Reference proteome</keyword>